<dbReference type="Gene3D" id="3.40.50.150">
    <property type="entry name" value="Vaccinia Virus protein VP39"/>
    <property type="match status" value="1"/>
</dbReference>
<sequence length="228" mass="24807">TQYSQIQHRLSLLSAWFGSVAEAKHELEGKSILEIGCGQGDMTATLAHFVSTPDSTIERTPTSNVGNVLAVDPAPLDYGSPFTLGQAQGHLSSNAQVGKVIRWVQAQPTEVIDRLVQDEVEVGYVVLAHCLLYFESAQYLSQLLDRVRSLATYNAGLKVLVAEWACQIPASKEAMPHYLAIEVQKAHPLPGANVQTVLKPVEIKYAATAAGWKIEKEETVESPKIEDG</sequence>
<comment type="caution">
    <text evidence="1">The sequence shown here is derived from an EMBL/GenBank/DDBJ whole genome shotgun (WGS) entry which is preliminary data.</text>
</comment>
<gene>
    <name evidence="1" type="ORF">K431DRAFT_193856</name>
</gene>
<feature type="non-terminal residue" evidence="1">
    <location>
        <position position="1"/>
    </location>
</feature>
<dbReference type="EMBL" id="MU003798">
    <property type="protein sequence ID" value="KAF2720543.1"/>
    <property type="molecule type" value="Genomic_DNA"/>
</dbReference>
<evidence type="ECO:0000313" key="1">
    <source>
        <dbReference type="EMBL" id="KAF2720543.1"/>
    </source>
</evidence>
<dbReference type="InterPro" id="IPR029063">
    <property type="entry name" value="SAM-dependent_MTases_sf"/>
</dbReference>
<dbReference type="Proteomes" id="UP000799441">
    <property type="component" value="Unassembled WGS sequence"/>
</dbReference>
<keyword evidence="2" id="KW-1185">Reference proteome</keyword>
<name>A0A9P4Q4Q0_9PEZI</name>
<reference evidence="1" key="1">
    <citation type="journal article" date="2020" name="Stud. Mycol.">
        <title>101 Dothideomycetes genomes: a test case for predicting lifestyles and emergence of pathogens.</title>
        <authorList>
            <person name="Haridas S."/>
            <person name="Albert R."/>
            <person name="Binder M."/>
            <person name="Bloem J."/>
            <person name="Labutti K."/>
            <person name="Salamov A."/>
            <person name="Andreopoulos B."/>
            <person name="Baker S."/>
            <person name="Barry K."/>
            <person name="Bills G."/>
            <person name="Bluhm B."/>
            <person name="Cannon C."/>
            <person name="Castanera R."/>
            <person name="Culley D."/>
            <person name="Daum C."/>
            <person name="Ezra D."/>
            <person name="Gonzalez J."/>
            <person name="Henrissat B."/>
            <person name="Kuo A."/>
            <person name="Liang C."/>
            <person name="Lipzen A."/>
            <person name="Lutzoni F."/>
            <person name="Magnuson J."/>
            <person name="Mondo S."/>
            <person name="Nolan M."/>
            <person name="Ohm R."/>
            <person name="Pangilinan J."/>
            <person name="Park H.-J."/>
            <person name="Ramirez L."/>
            <person name="Alfaro M."/>
            <person name="Sun H."/>
            <person name="Tritt A."/>
            <person name="Yoshinaga Y."/>
            <person name="Zwiers L.-H."/>
            <person name="Turgeon B."/>
            <person name="Goodwin S."/>
            <person name="Spatafora J."/>
            <person name="Crous P."/>
            <person name="Grigoriev I."/>
        </authorList>
    </citation>
    <scope>NUCLEOTIDE SEQUENCE</scope>
    <source>
        <strain evidence="1">CBS 116435</strain>
    </source>
</reference>
<dbReference type="OrthoDB" id="8300214at2759"/>
<dbReference type="AlphaFoldDB" id="A0A9P4Q4Q0"/>
<dbReference type="SUPFAM" id="SSF53335">
    <property type="entry name" value="S-adenosyl-L-methionine-dependent methyltransferases"/>
    <property type="match status" value="1"/>
</dbReference>
<protein>
    <recommendedName>
        <fullName evidence="3">S-adenosyl-L-methionine-dependent methyltransferase</fullName>
    </recommendedName>
</protein>
<proteinExistence type="predicted"/>
<organism evidence="1 2">
    <name type="scientific">Polychaeton citri CBS 116435</name>
    <dbReference type="NCBI Taxonomy" id="1314669"/>
    <lineage>
        <taxon>Eukaryota</taxon>
        <taxon>Fungi</taxon>
        <taxon>Dikarya</taxon>
        <taxon>Ascomycota</taxon>
        <taxon>Pezizomycotina</taxon>
        <taxon>Dothideomycetes</taxon>
        <taxon>Dothideomycetidae</taxon>
        <taxon>Capnodiales</taxon>
        <taxon>Capnodiaceae</taxon>
        <taxon>Polychaeton</taxon>
    </lineage>
</organism>
<accession>A0A9P4Q4Q0</accession>
<feature type="non-terminal residue" evidence="1">
    <location>
        <position position="228"/>
    </location>
</feature>
<evidence type="ECO:0008006" key="3">
    <source>
        <dbReference type="Google" id="ProtNLM"/>
    </source>
</evidence>
<evidence type="ECO:0000313" key="2">
    <source>
        <dbReference type="Proteomes" id="UP000799441"/>
    </source>
</evidence>